<keyword evidence="26 32" id="KW-0564">Palmitate</keyword>
<dbReference type="HAMAP" id="MF_04083">
    <property type="entry name" value="HIV_ENV"/>
    <property type="match status" value="1"/>
</dbReference>
<dbReference type="InterPro" id="IPR037527">
    <property type="entry name" value="Gp160"/>
</dbReference>
<keyword evidence="29 32" id="KW-0899">Viral immunoevasion</keyword>
<evidence type="ECO:0000256" key="11">
    <source>
        <dbReference type="ARBA" id="ARBA00022581"/>
    </source>
</evidence>
<dbReference type="GO" id="GO:0052031">
    <property type="term" value="P:symbiont-mediated perturbation of host defense response"/>
    <property type="evidence" value="ECO:0007669"/>
    <property type="project" value="UniProtKB-UniRule"/>
</dbReference>
<feature type="chain" id="PRO_5023220745" description="Transmembrane protein gp41" evidence="32">
    <location>
        <begin position="507"/>
        <end position="851"/>
    </location>
</feature>
<evidence type="ECO:0000259" key="35">
    <source>
        <dbReference type="Pfam" id="PF00516"/>
    </source>
</evidence>
<dbReference type="FunFam" id="2.170.40.20:FF:000003">
    <property type="entry name" value="Envelope glycoprotein gp160"/>
    <property type="match status" value="1"/>
</dbReference>
<reference evidence="37" key="2">
    <citation type="submission" date="2016-08" db="EMBL/GenBank/DDBJ databases">
        <authorList>
            <person name="Seilhamer J.J."/>
        </authorList>
    </citation>
    <scope>NUCLEOTIDE SEQUENCE</scope>
    <source>
        <strain evidence="37">T5ZPHI67cl_H8</strain>
    </source>
</reference>
<evidence type="ECO:0000256" key="30">
    <source>
        <dbReference type="ARBA" id="ARBA00023288"/>
    </source>
</evidence>
<comment type="PTM">
    <text evidence="32">Highly glycosylated by host. The high number of glycan on the protein is reffered to as 'glycan shield' because it contributes to hide protein sequence from adaptive immune system.</text>
</comment>
<evidence type="ECO:0000256" key="2">
    <source>
        <dbReference type="ARBA" id="ARBA00004433"/>
    </source>
</evidence>
<comment type="domain">
    <text evidence="32">The CD4-binding region is targeted by the antibody b12.</text>
</comment>
<feature type="domain" description="Human immunodeficiency virus 1 envelope glycoprotein Gp120" evidence="35">
    <location>
        <begin position="33"/>
        <end position="506"/>
    </location>
</feature>
<feature type="disulfide bond" evidence="32">
    <location>
        <begin position="593"/>
        <end position="599"/>
    </location>
</feature>
<dbReference type="CDD" id="cd09909">
    <property type="entry name" value="HIV-1-like_HR1-HR2"/>
    <property type="match status" value="1"/>
</dbReference>
<feature type="transmembrane region" description="Helical" evidence="33">
    <location>
        <begin position="676"/>
        <end position="700"/>
    </location>
</feature>
<accession>A0A1C9TBT9</accession>
<evidence type="ECO:0000256" key="31">
    <source>
        <dbReference type="ARBA" id="ARBA00023296"/>
    </source>
</evidence>
<comment type="domain">
    <text evidence="32 33">The 17 amino acids long immunosuppressive region is present in many retroviral envelope proteins. Synthetic peptides derived from this relatively conserved sequence inhibit immune function in vitro and in vivo.</text>
</comment>
<evidence type="ECO:0000256" key="26">
    <source>
        <dbReference type="ARBA" id="ARBA00023139"/>
    </source>
</evidence>
<comment type="miscellaneous">
    <text evidence="32">Inhibitors targeting HIV-1 viral envelope proteins are used as antiretroviral drugs. Attachment of virions to the cell surface via non-specific interactions and CD4 binding can be blocked by inhibitors that include cyanovirin-N, cyclotriazadisulfonamide analogs, PRO 2000, TNX 355 and PRO 542. In addition, BMS 806 can block CD4-induced conformational changes. Env interactions with the coreceptor molecules can be targeted by CCR5 antagonists including SCH-D, maraviroc (UK 427857) and aplaviroc (GW 873140), and the CXCR4 antagonist AMD 070. Fusion of viral and cellular membranes can be inhibited by peptides such as enfuvirtide and tifuvirtide (T 1249). Resistance to inhibitors associated with mutations in Env are observed. Most of the time, single mutations confer only a modest reduction in drug susceptibility. Combination of several mutations is usually required to develop a high-level drug resistance.</text>
</comment>
<dbReference type="GO" id="GO:1903908">
    <property type="term" value="P:positive regulation of plasma membrane raft polarization"/>
    <property type="evidence" value="ECO:0007669"/>
    <property type="project" value="UniProtKB-UniRule"/>
</dbReference>
<sequence length="851" mass="96435">MKVKGIRKNYQHWLWRWGTMLLGMLMICSAEQLWVTIYYGVPVWKEANTTLFCASDAKAYKTEVHNVWATHACVPTDPNPQEVVLENVTEYFNMWKNNMVEQMHEDIINLWDQSLKPCVKITPLCVTLNCTNLRNDTNTTRNGTNSTINSEVRGEMTNCSFNVTTTVRGRVQKEYALFYRLDVVPIEDSNNTEFRLINCNSSTITQTCPKVSFEPIPIHYCAPAGFAILKCNDKKFNGTGQCTNVSTVQCTHGIRPVVSTQLLLNGSLAEEEVVIRSENFTENTKNIIVQLNESVQINCTRPNNNTRKSIQLGPGAAFYATGDIIGDIRQAHCNLSEEQWNKTLKQVVTKLKEQFNKTIVFTQPSGGDPEIVMHSFNCGGEFFYCNTSQLFNSTWDNSNNSTGNTTNKNITLPCRIKQIINMWQAVGKAIYAPPISGQISCSSNITGLILTRDGGTNTTNDTFRPAGGNMKDNWRSELYKYKVVKIEPLGVAPTKAKRRVVQREKRAVGLGALFLGFLGAAGSTMGAASMTLTVQARQLLSGIVQQQNNMLRAIEAQQHMLQLTVWGIKQLQARLLAVERYLKDQQLLGIWGCSGKLICTTAVPWNATWSNKSQTDIWNNMTWMQWEREIDNYTGLIYTLLTESQIQQEKNEQELLELDKWASLWSWFSISNWLRYIRLFIIIVGGLVGLRIIFAVLAIVNRVRQGYSPISLQTRIPTSGGPDRPEGIEEGGGERERDTSVRLATGFFALIWDDLRSLCLFSYHRLRDLILIAARIVEILGRRGREILKYWWNLLQYWGLELKNSAVNLLNTTAIAVAEGTDRVIEAIQRAFRAFLHIPRRIRQGFERALL</sequence>
<organismHost>
    <name type="scientific">Homo sapiens</name>
    <name type="common">Human</name>
    <dbReference type="NCBI Taxonomy" id="9606"/>
</organismHost>
<comment type="PTM">
    <text evidence="32">Palmitoylation of the transmembrane protein and of Env polyprotein (prior to its proteolytic cleavage) is essential for their association with host cell membrane lipid rafts. Palmitoylation is therefore required for envelope trafficking to classical lipid rafts, but not for viral replication.</text>
</comment>
<dbReference type="InterPro" id="IPR000777">
    <property type="entry name" value="HIV1_Gp120"/>
</dbReference>
<dbReference type="GO" id="GO:0039654">
    <property type="term" value="P:fusion of virus membrane with host endosome membrane"/>
    <property type="evidence" value="ECO:0007669"/>
    <property type="project" value="UniProtKB-UniRule"/>
</dbReference>
<dbReference type="Pfam" id="PF00517">
    <property type="entry name" value="GP41"/>
    <property type="match status" value="1"/>
</dbReference>
<keyword evidence="24 32" id="KW-0175">Coiled coil</keyword>
<proteinExistence type="inferred from homology"/>
<dbReference type="GO" id="GO:0005198">
    <property type="term" value="F:structural molecule activity"/>
    <property type="evidence" value="ECO:0007669"/>
    <property type="project" value="UniProtKB-UniRule"/>
</dbReference>
<gene>
    <name evidence="32 37" type="primary">env</name>
    <name evidence="37" type="synonym">gp160</name>
</gene>
<feature type="region of interest" description="Immunosuppression" evidence="32">
    <location>
        <begin position="569"/>
        <end position="587"/>
    </location>
</feature>
<keyword evidence="20 32" id="KW-0261">Viral envelope protein</keyword>
<feature type="chain" id="PRO_5023220746" description="Envelope glycoprotein gp160" evidence="32">
    <location>
        <begin position="32"/>
        <end position="851"/>
    </location>
</feature>
<evidence type="ECO:0000256" key="28">
    <source>
        <dbReference type="ARBA" id="ARBA00023180"/>
    </source>
</evidence>
<name>A0A1C9TBT9_HV1</name>
<evidence type="ECO:0000256" key="13">
    <source>
        <dbReference type="ARBA" id="ARBA00022685"/>
    </source>
</evidence>
<evidence type="ECO:0000256" key="20">
    <source>
        <dbReference type="ARBA" id="ARBA00022879"/>
    </source>
</evidence>
<keyword evidence="9 32" id="KW-1032">Host cell membrane</keyword>
<dbReference type="GO" id="GO:0019062">
    <property type="term" value="P:virion attachment to host cell"/>
    <property type="evidence" value="ECO:0007669"/>
    <property type="project" value="UniProtKB-UniRule"/>
</dbReference>
<evidence type="ECO:0000313" key="37">
    <source>
        <dbReference type="EMBL" id="AOR08042.1"/>
    </source>
</evidence>
<evidence type="ECO:0000256" key="12">
    <source>
        <dbReference type="ARBA" id="ARBA00022595"/>
    </source>
</evidence>
<comment type="function">
    <text evidence="32">Envelope glycoprotein gp160: Oligomerizes in the host endoplasmic reticulum into predominantly trimers. In a second time, gp160 transits in the host Golgi, where glycosylation is completed. The precursor is then proteolytically cleaved in the trans-Golgi and thereby activated by cellular furin or furin-like proteases to produce gp120 and gp41.</text>
</comment>
<keyword evidence="30 32" id="KW-0449">Lipoprotein</keyword>
<dbReference type="Pfam" id="PF00516">
    <property type="entry name" value="GP120"/>
    <property type="match status" value="1"/>
</dbReference>
<feature type="region of interest" description="Disordered" evidence="34">
    <location>
        <begin position="714"/>
        <end position="737"/>
    </location>
</feature>
<keyword evidence="18 32" id="KW-0946">Virion</keyword>
<evidence type="ECO:0000256" key="7">
    <source>
        <dbReference type="ARBA" id="ARBA00022506"/>
    </source>
</evidence>
<evidence type="ECO:0000256" key="24">
    <source>
        <dbReference type="ARBA" id="ARBA00023054"/>
    </source>
</evidence>
<keyword evidence="7 32" id="KW-1168">Fusion of virus membrane with host membrane</keyword>
<evidence type="ECO:0000256" key="18">
    <source>
        <dbReference type="ARBA" id="ARBA00022844"/>
    </source>
</evidence>
<evidence type="ECO:0000256" key="22">
    <source>
        <dbReference type="ARBA" id="ARBA00022989"/>
    </source>
</evidence>
<feature type="disulfide bond" evidence="32">
    <location>
        <begin position="231"/>
        <end position="242"/>
    </location>
</feature>
<evidence type="ECO:0000256" key="25">
    <source>
        <dbReference type="ARBA" id="ARBA00023136"/>
    </source>
</evidence>
<feature type="topological domain" description="Cytoplasmic" evidence="32">
    <location>
        <begin position="701"/>
        <end position="851"/>
    </location>
</feature>
<keyword evidence="16 32" id="KW-0732">Signal</keyword>
<dbReference type="GO" id="GO:0019082">
    <property type="term" value="P:viral protein processing"/>
    <property type="evidence" value="ECO:0007669"/>
    <property type="project" value="UniProtKB-UniRule"/>
</dbReference>
<evidence type="ECO:0000256" key="33">
    <source>
        <dbReference type="RuleBase" id="RU363095"/>
    </source>
</evidence>
<evidence type="ECO:0000256" key="10">
    <source>
        <dbReference type="ARBA" id="ARBA00022570"/>
    </source>
</evidence>
<comment type="subcellular location">
    <subcellularLocation>
        <location evidence="3">Host cell membrane</location>
        <topology evidence="3">Peripheral membrane protein</topology>
    </subcellularLocation>
    <subcellularLocation>
        <location evidence="1">Host cell membrane</location>
        <topology evidence="1">Single-pass type I membrane protein</topology>
    </subcellularLocation>
    <subcellularLocation>
        <location evidence="2">Host endosome membrane</location>
        <topology evidence="2">Peripheral membrane protein</topology>
    </subcellularLocation>
    <subcellularLocation>
        <location evidence="5">Host endosome membrane</location>
        <topology evidence="5">Single-pass type I membrane protein</topology>
    </subcellularLocation>
    <subcellularLocation>
        <location evidence="6">Virion membrane</location>
        <topology evidence="6">Peripheral membrane protein</topology>
    </subcellularLocation>
    <subcellularLocation>
        <location evidence="4">Virion membrane</location>
        <topology evidence="4">Single-pass type I membrane protein</topology>
    </subcellularLocation>
</comment>
<keyword evidence="27 32" id="KW-1015">Disulfide bond</keyword>
<keyword evidence="8 32" id="KW-1170">Fusion of virus membrane with host endosomal membrane</keyword>
<keyword evidence="28 32" id="KW-0325">Glycoprotein</keyword>
<keyword evidence="14 32" id="KW-0812">Transmembrane</keyword>
<evidence type="ECO:0000256" key="32">
    <source>
        <dbReference type="HAMAP-Rule" id="MF_04083"/>
    </source>
</evidence>
<evidence type="ECO:0000256" key="23">
    <source>
        <dbReference type="ARBA" id="ARBA00023046"/>
    </source>
</evidence>
<dbReference type="GO" id="GO:1903911">
    <property type="term" value="P:positive regulation of receptor clustering"/>
    <property type="evidence" value="ECO:0007669"/>
    <property type="project" value="UniProtKB-UniRule"/>
</dbReference>
<feature type="disulfide bond" evidence="32">
    <location>
        <begin position="221"/>
        <end position="250"/>
    </location>
</feature>
<evidence type="ECO:0000256" key="6">
    <source>
        <dbReference type="ARBA" id="ARBA00004650"/>
    </source>
</evidence>
<dbReference type="GO" id="GO:0019064">
    <property type="term" value="P:fusion of virus membrane with host plasma membrane"/>
    <property type="evidence" value="ECO:0007669"/>
    <property type="project" value="UniProtKB-UniRule"/>
</dbReference>
<comment type="caution">
    <text evidence="32 33">Lacks conserved residue(s) required for the propagation of feature annotation.</text>
</comment>
<feature type="transmembrane region" description="Helical" evidence="33">
    <location>
        <begin position="21"/>
        <end position="41"/>
    </location>
</feature>
<evidence type="ECO:0000256" key="29">
    <source>
        <dbReference type="ARBA" id="ARBA00023280"/>
    </source>
</evidence>
<comment type="subcellular location">
    <molecule>Surface protein gp120</molecule>
    <subcellularLocation>
        <location evidence="32">Virion membrane</location>
        <topology evidence="32">Peripheral membrane protein</topology>
    </subcellularLocation>
    <subcellularLocation>
        <location evidence="32">Host cell membrane</location>
        <topology evidence="32">Peripheral membrane protein</topology>
    </subcellularLocation>
    <subcellularLocation>
        <location evidence="32">Host endosome membrane</location>
        <topology evidence="32">Single-pass type I membrane protein</topology>
    </subcellularLocation>
    <text evidence="32">The surface protein is not anchored to the viral envelope, but associates with the extravirion surface through its binding to TM. It is probably concentrated at the site of budding and incorporated into the virions possibly by contacts between the cytoplasmic tail of Env and the N-terminus of Gag.</text>
</comment>
<evidence type="ECO:0000256" key="34">
    <source>
        <dbReference type="SAM" id="MobiDB-lite"/>
    </source>
</evidence>
<keyword evidence="31 32" id="KW-1160">Virus entry into host cell</keyword>
<dbReference type="GO" id="GO:0075512">
    <property type="term" value="P:clathrin-dependent endocytosis of virus by host cell"/>
    <property type="evidence" value="ECO:0007669"/>
    <property type="project" value="UniProtKB-UniRule"/>
</dbReference>
<dbReference type="InterPro" id="IPR036377">
    <property type="entry name" value="Gp120_core_sf"/>
</dbReference>
<feature type="disulfide bond" evidence="32">
    <location>
        <begin position="53"/>
        <end position="73"/>
    </location>
</feature>
<feature type="region of interest" description="MPER; binding to GalCer" evidence="32">
    <location>
        <begin position="657"/>
        <end position="678"/>
    </location>
</feature>
<comment type="subunit">
    <text evidence="32">The mature envelope protein (Env) consists of a homotrimer of non-covalently associated gp120-gp41 heterodimers. The resulting complex protrudes from the virus surface as a spike. There seems to be as few as 10 spikes on the average virion. Surface protein gp120 interacts with host CD4, CCR5 and CXCR4. Gp120 also interacts with the C-type lectins CD209/DC-SIGN and CLEC4M/DC-SIGNR (collectively referred to as DC-SIGN(R)). Gp120 and gp41 interact with GalCer. Gp120 interacts with host ITGA4/ITGB7 complex; on CD4+ T-cells, this interaction results in rapid activation of integrin ITGAL/LFA-1, which facilitates efficient cell-to-cell spreading of HIV-1. Gp120 interacts with cell-associated heparan sulfate; this interaction increases virus infectivity on permissive cells and may be involved in infection of CD4- cells.</text>
</comment>
<comment type="subcellular location">
    <molecule>Transmembrane protein gp41</molecule>
    <subcellularLocation>
        <location evidence="32">Virion membrane</location>
        <topology evidence="32">Single-pass type I membrane protein</topology>
    </subcellularLocation>
    <subcellularLocation>
        <location evidence="32">Host cell membrane</location>
        <topology evidence="32">Single-pass type I membrane protein</topology>
    </subcellularLocation>
    <subcellularLocation>
        <location evidence="32">Host endosome membrane</location>
        <topology evidence="32">Single-pass type I membrane protein</topology>
    </subcellularLocation>
    <text evidence="32">It is probably concentrated at the site of budding and incorporated into the virions possibly by contacts between the cytoplasmic tail of Env and the N-terminus of Gag.</text>
</comment>
<keyword evidence="25 32" id="KW-0472">Membrane</keyword>
<protein>
    <recommendedName>
        <fullName evidence="32">Envelope glycoprotein gp160</fullName>
    </recommendedName>
    <alternativeName>
        <fullName evidence="32">Env polyprotein</fullName>
    </alternativeName>
    <component>
        <recommendedName>
            <fullName evidence="32">Surface protein gp120</fullName>
            <shortName evidence="32">SU</shortName>
        </recommendedName>
        <alternativeName>
            <fullName evidence="32">Glycoprotein 120</fullName>
            <shortName evidence="32">gp120</shortName>
        </alternativeName>
    </component>
    <component>
        <recommendedName>
            <fullName evidence="32">Transmembrane protein gp41</fullName>
            <shortName evidence="32">TM</shortName>
        </recommendedName>
        <alternativeName>
            <fullName evidence="32">Glycoprotein 41</fullName>
            <shortName evidence="32">gp41</shortName>
        </alternativeName>
    </component>
</protein>
<evidence type="ECO:0000256" key="19">
    <source>
        <dbReference type="ARBA" id="ARBA00022870"/>
    </source>
</evidence>
<feature type="lipid moiety-binding region" description="S-palmitoyl cysteine; by host" evidence="32">
    <location>
        <position position="759"/>
    </location>
</feature>
<evidence type="ECO:0000256" key="15">
    <source>
        <dbReference type="ARBA" id="ARBA00022703"/>
    </source>
</evidence>
<evidence type="ECO:0000256" key="3">
    <source>
        <dbReference type="ARBA" id="ARBA00004505"/>
    </source>
</evidence>
<keyword evidence="22 32" id="KW-1133">Transmembrane helix</keyword>
<dbReference type="SUPFAM" id="SSF56502">
    <property type="entry name" value="gp120 core"/>
    <property type="match status" value="2"/>
</dbReference>
<evidence type="ECO:0000256" key="4">
    <source>
        <dbReference type="ARBA" id="ARBA00004563"/>
    </source>
</evidence>
<evidence type="ECO:0000256" key="17">
    <source>
        <dbReference type="ARBA" id="ARBA00022804"/>
    </source>
</evidence>
<reference evidence="37" key="1">
    <citation type="journal article" date="2016" name="Retrovirology">
        <title>Tracing HIV-1 transmission: envelope traits of HIV-1 transmitter and recipient pairs.</title>
        <authorList>
            <consortium name="Swiss HIV Cohort Study (SHCS)"/>
            <person name="Oberle C.S."/>
            <person name="Joos B."/>
            <person name="Rusert P."/>
            <person name="Campbell N.K."/>
            <person name="Beauparlant D."/>
            <person name="Kuster H."/>
            <person name="Weber J."/>
            <person name="Schenkel C.D."/>
            <person name="Scherrer A.U."/>
            <person name="Magnus C."/>
            <person name="Kouyos R."/>
            <person name="Rieder P."/>
            <person name="Niederost B."/>
            <person name="Braun D.L."/>
            <person name="Pavlovic J."/>
            <person name="Boni J."/>
            <person name="Yerly S."/>
            <person name="Klimkait T."/>
            <person name="Aubert V."/>
            <person name="Trkola A."/>
            <person name="Metzner K.J."/>
            <person name="Gunthard H.F."/>
        </authorList>
    </citation>
    <scope>NUCLEOTIDE SEQUENCE</scope>
    <source>
        <strain evidence="37">T5ZPHI67cl_H8</strain>
    </source>
</reference>
<keyword evidence="19 32" id="KW-1043">Host membrane</keyword>
<organism evidence="37">
    <name type="scientific">Human immunodeficiency virus type 1</name>
    <name type="common">HIV-1</name>
    <dbReference type="NCBI Taxonomy" id="11676"/>
    <lineage>
        <taxon>Viruses</taxon>
        <taxon>Riboviria</taxon>
        <taxon>Pararnavirae</taxon>
        <taxon>Artverviricota</taxon>
        <taxon>Revtraviricetes</taxon>
        <taxon>Ortervirales</taxon>
        <taxon>Retroviridae</taxon>
        <taxon>Orthoretrovirinae</taxon>
        <taxon>Lentivirus</taxon>
        <taxon>Lentivirus humimdef1</taxon>
    </lineage>
</organism>
<feature type="region of interest" description="CD4-binding loop" evidence="32">
    <location>
        <begin position="364"/>
        <end position="374"/>
    </location>
</feature>
<dbReference type="EMBL" id="KX792702">
    <property type="protein sequence ID" value="AOR08042.1"/>
    <property type="molecule type" value="Genomic_RNA"/>
</dbReference>
<keyword evidence="13 32" id="KW-0165">Cleavage on pair of basic residues</keyword>
<feature type="region of interest" description="Fusion peptide" evidence="32">
    <location>
        <begin position="507"/>
        <end position="527"/>
    </location>
</feature>
<evidence type="ECO:0000256" key="16">
    <source>
        <dbReference type="ARBA" id="ARBA00022729"/>
    </source>
</evidence>
<dbReference type="GO" id="GO:0019031">
    <property type="term" value="C:viral envelope"/>
    <property type="evidence" value="ECO:0007669"/>
    <property type="project" value="UniProtKB-KW"/>
</dbReference>
<dbReference type="Gene3D" id="2.170.40.20">
    <property type="entry name" value="Human immunodeficiency virus 1, Gp160, envelope glycoprotein"/>
    <property type="match status" value="2"/>
</dbReference>
<comment type="domain">
    <text evidence="32">The YXXL motif is involved in determining the exact site of viral release at the surface of infected mononuclear cells and promotes endocytosis. YXXL and di-leucine endocytosis motifs interact directly or indirectly with the clathrin adapter complexes, opperate independently, and their activities are not additive.</text>
</comment>
<feature type="transmembrane region" description="Helical" evidence="33">
    <location>
        <begin position="507"/>
        <end position="528"/>
    </location>
</feature>
<evidence type="ECO:0000256" key="8">
    <source>
        <dbReference type="ARBA" id="ARBA00022510"/>
    </source>
</evidence>
<evidence type="ECO:0000256" key="5">
    <source>
        <dbReference type="ARBA" id="ARBA00004578"/>
    </source>
</evidence>
<evidence type="ECO:0000256" key="1">
    <source>
        <dbReference type="ARBA" id="ARBA00004402"/>
    </source>
</evidence>
<comment type="domain">
    <text evidence="32">The membrane proximal external region (MPER) present in gp41 is a tryptophan-rich region recognized by the antibodies 2F5, Z13, and 4E10. MPER seems to play a role in fusion.</text>
</comment>
<comment type="similarity">
    <text evidence="32">Belongs to the HIV-1 env protein family.</text>
</comment>
<comment type="domain">
    <text evidence="32">Some of the most genetically diverse regions of the viral genome are present in Env. They are called variable regions 1 through 5 (V1 through V5). Coreceptor usage of gp120 is determined mainly by the primary structure of the third variable region (V3) in the outer domain of gp120. The sequence of V3 determines which coreceptor, CCR5 and/or CXCR4 (corresponding to R5/macrophage, X4/T cell and R5X4/T cell and macrophage tropism), is used to trigger the fusion potential of the Env complex, and hence which cells the virus can infect. Binding to CCR5 involves a region adjacent in addition to V3.</text>
</comment>
<dbReference type="GO" id="GO:0020002">
    <property type="term" value="C:host cell plasma membrane"/>
    <property type="evidence" value="ECO:0007669"/>
    <property type="project" value="UniProtKB-SubCell"/>
</dbReference>
<dbReference type="FunFam" id="2.170.40.20:FF:000001">
    <property type="entry name" value="Envelope glycoprotein gp160"/>
    <property type="match status" value="1"/>
</dbReference>
<keyword evidence="11 32" id="KW-0945">Host-virus interaction</keyword>
<dbReference type="GO" id="GO:0016020">
    <property type="term" value="C:membrane"/>
    <property type="evidence" value="ECO:0007669"/>
    <property type="project" value="UniProtKB-UniRule"/>
</dbReference>
<keyword evidence="12 32" id="KW-1162">Viral penetration into host cytoplasm</keyword>
<comment type="function">
    <text evidence="32">Surface protein gp120: Attaches the virus to the host lymphoid cell by binding to the primary receptor CD4. This interaction induces a structural rearrangement creating a high affinity binding site for a chemokine coreceptor like CXCR4 and/or CCR5. Acts as a ligand for CD209/DC-SIGN and CLEC4M/DC-SIGNR, which are respectively found on dendritic cells (DCs), and on endothelial cells of liver sinusoids and lymph node sinuses. These interactions allow capture of viral particles at mucosal surfaces by these cells and subsequent transmission to permissive cells. HIV subverts the migration properties of dendritic cells to gain access to CD4+ T-cells in lymph nodes. Virus transmission to permissive T-cells occurs either in trans (without DCs infection, through viral capture and transmission), or in cis (following DCs productive infection, through the usual CD4-gp120 interaction), thereby inducing a robust infection. In trans infection, bound virions remain infectious over days and it is proposed that they are not degraded, but protected in non-lysosomal acidic organelles within the DCs close to the cell membrane thus contributing to the viral infectious potential during DCs' migration from the periphery to the lymphoid tissues. On arrival at lymphoid tissues, intact virions recycle back to DCs' cell surface allowing virus transmission to CD4+ T-cells.</text>
</comment>
<evidence type="ECO:0000256" key="9">
    <source>
        <dbReference type="ARBA" id="ARBA00022511"/>
    </source>
</evidence>
<dbReference type="GO" id="GO:0055036">
    <property type="term" value="C:virion membrane"/>
    <property type="evidence" value="ECO:0007669"/>
    <property type="project" value="UniProtKB-SubCell"/>
</dbReference>
<evidence type="ECO:0000256" key="14">
    <source>
        <dbReference type="ARBA" id="ARBA00022692"/>
    </source>
</evidence>
<keyword evidence="10 32" id="KW-1165">Clathrin-mediated endocytosis of virus by host</keyword>
<feature type="short sequence motif" description="Di-leucine internalization motif" evidence="32">
    <location>
        <begin position="850"/>
        <end position="851"/>
    </location>
</feature>
<keyword evidence="15 32" id="KW-0053">Apoptosis</keyword>
<dbReference type="FunFam" id="1.10.287.210:FF:000001">
    <property type="entry name" value="Envelope glycoprotein gp160"/>
    <property type="match status" value="1"/>
</dbReference>
<feature type="compositionally biased region" description="Basic and acidic residues" evidence="34">
    <location>
        <begin position="723"/>
        <end position="737"/>
    </location>
</feature>
<feature type="coiled-coil region" evidence="32">
    <location>
        <begin position="628"/>
        <end position="662"/>
    </location>
</feature>
<dbReference type="GO" id="GO:0044175">
    <property type="term" value="C:host cell endosome membrane"/>
    <property type="evidence" value="ECO:0007669"/>
    <property type="project" value="UniProtKB-SubCell"/>
</dbReference>
<keyword evidence="17 32" id="KW-1161">Viral attachment to host cell</keyword>
<feature type="domain" description="Retroviral envelope protein GP41-like" evidence="36">
    <location>
        <begin position="525"/>
        <end position="713"/>
    </location>
</feature>
<comment type="miscellaneous">
    <text evidence="32">HIV-1 lineages are divided in three main groups, M (for Major), O (for Outlier), and N (for New, or Non-M, Non-O). The vast majority of strains found worldwide belong to the group M. Group O seems to be endemic to and largely confined to Cameroon and neighboring countries in West Central Africa, where these viruses represent a small minority of HIV-1 strains. The group N is represented by a limited number of isolates from Cameroonian persons. The group M is further subdivided in 9 clades or subtypes (A to D, F to H, J and K).</text>
</comment>
<dbReference type="Gene3D" id="1.20.5.490">
    <property type="entry name" value="Single helix bin"/>
    <property type="match status" value="1"/>
</dbReference>
<evidence type="ECO:0000256" key="27">
    <source>
        <dbReference type="ARBA" id="ARBA00023157"/>
    </source>
</evidence>
<dbReference type="SUPFAM" id="SSF58069">
    <property type="entry name" value="Virus ectodomain"/>
    <property type="match status" value="1"/>
</dbReference>
<feature type="site" description="Cleavage; by host furin" evidence="32">
    <location>
        <begin position="506"/>
        <end position="507"/>
    </location>
</feature>
<evidence type="ECO:0000256" key="21">
    <source>
        <dbReference type="ARBA" id="ARBA00022890"/>
    </source>
</evidence>
<dbReference type="Gene3D" id="1.10.287.210">
    <property type="match status" value="1"/>
</dbReference>
<keyword evidence="21 32" id="KW-1164">Virus endocytosis by host</keyword>
<comment type="PTM">
    <text evidence="32">Specific enzymatic cleavages in vivo yield mature proteins. Envelope glycoproteins are synthesized as a inactive precursor that is heavily N-glycosylated and processed likely by host cell furin in the Golgi to yield the mature SU and TM proteins. The cleavage site between SU and TM requires the minimal sequence [KR]-X-[KR]-R. About 2 of the 9 disulfide bonds of gp41 are reduced by P4HB/PDI, following binding to CD4 receptor.</text>
</comment>
<dbReference type="InterPro" id="IPR000328">
    <property type="entry name" value="GP41-like"/>
</dbReference>
<evidence type="ECO:0000259" key="36">
    <source>
        <dbReference type="Pfam" id="PF00517"/>
    </source>
</evidence>
<comment type="function">
    <text evidence="32">Transmembrane protein gp41: Acts as a class I viral fusion protein. Under the current model, the protein has at least 3 conformational states: pre-fusion native state, pre-hairpin intermediate state, and post-fusion hairpin state. During fusion of viral and target intracellular membranes, the coiled coil regions (heptad repeats) assume a trimer-of-hairpins structure, positioning the fusion peptide in close proximity to the C-terminal region of the ectodomain. The formation of this structure appears to drive apposition and subsequent fusion of viral and target cell membranes. Complete fusion occurs in host cell endosomes and is dynamin-dependent, however some lipid transfer might occur at the plasma membrane. The virus undergoes clathrin-dependent internalization long before endosomal fusion, thus minimizing the surface exposure of conserved viral epitopes during fusion and reducing the efficacy of inhibitors targeting these epitopes. Membranes fusion leads to delivery of the nucleocapsid into the cytoplasm.</text>
</comment>
<keyword evidence="23 32" id="KW-1039">Host endosome</keyword>